<reference evidence="12" key="1">
    <citation type="submission" date="2022-06" db="EMBL/GenBank/DDBJ databases">
        <title>Complete genome sequences of two strains of the flax pathogen Septoria linicola.</title>
        <authorList>
            <person name="Lapalu N."/>
            <person name="Simon A."/>
            <person name="Demenou B."/>
            <person name="Paumier D."/>
            <person name="Guillot M.-P."/>
            <person name="Gout L."/>
            <person name="Valade R."/>
        </authorList>
    </citation>
    <scope>NUCLEOTIDE SEQUENCE</scope>
    <source>
        <strain evidence="12">SE15195</strain>
    </source>
</reference>
<dbReference type="EMBL" id="CP099420">
    <property type="protein sequence ID" value="USW50734.1"/>
    <property type="molecule type" value="Genomic_DNA"/>
</dbReference>
<dbReference type="GO" id="GO:0005886">
    <property type="term" value="C:plasma membrane"/>
    <property type="evidence" value="ECO:0007669"/>
    <property type="project" value="TreeGrafter"/>
</dbReference>
<dbReference type="Pfam" id="PF00230">
    <property type="entry name" value="MIP"/>
    <property type="match status" value="1"/>
</dbReference>
<feature type="region of interest" description="Disordered" evidence="10">
    <location>
        <begin position="313"/>
        <end position="384"/>
    </location>
</feature>
<comment type="subcellular location">
    <subcellularLocation>
        <location evidence="1">Membrane</location>
        <topology evidence="1">Multi-pass membrane protein</topology>
    </subcellularLocation>
</comment>
<evidence type="ECO:0000256" key="7">
    <source>
        <dbReference type="ARBA" id="ARBA00023180"/>
    </source>
</evidence>
<dbReference type="OrthoDB" id="3222at2759"/>
<evidence type="ECO:0000256" key="4">
    <source>
        <dbReference type="ARBA" id="ARBA00022737"/>
    </source>
</evidence>
<dbReference type="InterPro" id="IPR000425">
    <property type="entry name" value="MIP"/>
</dbReference>
<keyword evidence="4" id="KW-0677">Repeat</keyword>
<feature type="compositionally biased region" description="Basic and acidic residues" evidence="10">
    <location>
        <begin position="361"/>
        <end position="373"/>
    </location>
</feature>
<evidence type="ECO:0000256" key="5">
    <source>
        <dbReference type="ARBA" id="ARBA00022989"/>
    </source>
</evidence>
<accession>A0A9Q9AJZ3</accession>
<evidence type="ECO:0000256" key="1">
    <source>
        <dbReference type="ARBA" id="ARBA00004141"/>
    </source>
</evidence>
<keyword evidence="13" id="KW-1185">Reference proteome</keyword>
<dbReference type="Proteomes" id="UP001056384">
    <property type="component" value="Chromosome 3"/>
</dbReference>
<evidence type="ECO:0000256" key="11">
    <source>
        <dbReference type="SAM" id="Phobius"/>
    </source>
</evidence>
<feature type="transmembrane region" description="Helical" evidence="11">
    <location>
        <begin position="248"/>
        <end position="268"/>
    </location>
</feature>
<evidence type="ECO:0000256" key="8">
    <source>
        <dbReference type="ARBA" id="ARBA00034651"/>
    </source>
</evidence>
<keyword evidence="7" id="KW-0325">Glycoprotein</keyword>
<dbReference type="SUPFAM" id="SSF81338">
    <property type="entry name" value="Aquaporin-like"/>
    <property type="match status" value="1"/>
</dbReference>
<feature type="transmembrane region" description="Helical" evidence="11">
    <location>
        <begin position="89"/>
        <end position="109"/>
    </location>
</feature>
<dbReference type="PANTHER" id="PTHR19139:SF199">
    <property type="entry name" value="MIP17260P"/>
    <property type="match status" value="1"/>
</dbReference>
<evidence type="ECO:0000256" key="2">
    <source>
        <dbReference type="ARBA" id="ARBA00006175"/>
    </source>
</evidence>
<sequence length="384" mass="40827">MNLNPSTSFFEVPGLGNKKKPGHHKEHRIPFLGFLPNKIRNHFVAMVGEFIGTFLFLFFAFSGTQVANAAAAGANTGDTTLAQVPNASVLMYIALAFGFSLAVNAWVFFRISGGLFNPAVTLGLALIGAITWIRALLTFIAQMLGAIASAAVVSALFPGPLAVSTTLSSGTSVTRGLFIEMFLTAELVFTIFMLAAEKHKATFIAPIGIGLALFIAELSGVFFTGGSLNPARSFAPCVVLGSFPSIHWIYWLGPALGALLAVGFYRFVKDLEYETANPGQDFDEQEAEHFDFNEDNAATGADVARPVPQERINSNLSNQAPQQIPGFGDRRPQSGYSNTSPNAATAPGSAGGRPGSGTMRGSEKSHELEDLSKLENGMHPGYGR</sequence>
<keyword evidence="9" id="KW-0813">Transport</keyword>
<dbReference type="PRINTS" id="PR00783">
    <property type="entry name" value="MINTRINSICP"/>
</dbReference>
<feature type="transmembrane region" description="Helical" evidence="11">
    <location>
        <begin position="140"/>
        <end position="157"/>
    </location>
</feature>
<comment type="catalytic activity">
    <reaction evidence="8">
        <text>H2O(in) = H2O(out)</text>
        <dbReference type="Rhea" id="RHEA:29667"/>
        <dbReference type="ChEBI" id="CHEBI:15377"/>
    </reaction>
</comment>
<feature type="compositionally biased region" description="Polar residues" evidence="10">
    <location>
        <begin position="313"/>
        <end position="322"/>
    </location>
</feature>
<keyword evidence="5 11" id="KW-1133">Transmembrane helix</keyword>
<dbReference type="FunFam" id="1.20.1080.10:FF:000024">
    <property type="entry name" value="MIP aquaporin (Eurofung)"/>
    <property type="match status" value="1"/>
</dbReference>
<dbReference type="Gene3D" id="1.20.1080.10">
    <property type="entry name" value="Glycerol uptake facilitator protein"/>
    <property type="match status" value="1"/>
</dbReference>
<evidence type="ECO:0000256" key="6">
    <source>
        <dbReference type="ARBA" id="ARBA00023136"/>
    </source>
</evidence>
<dbReference type="PANTHER" id="PTHR19139">
    <property type="entry name" value="AQUAPORIN TRANSPORTER"/>
    <property type="match status" value="1"/>
</dbReference>
<protein>
    <submittedName>
        <fullName evidence="12">Major intrinsic protein</fullName>
    </submittedName>
</protein>
<evidence type="ECO:0000256" key="3">
    <source>
        <dbReference type="ARBA" id="ARBA00022692"/>
    </source>
</evidence>
<feature type="transmembrane region" description="Helical" evidence="11">
    <location>
        <begin position="115"/>
        <end position="133"/>
    </location>
</feature>
<feature type="transmembrane region" description="Helical" evidence="11">
    <location>
        <begin position="42"/>
        <end position="61"/>
    </location>
</feature>
<feature type="transmembrane region" description="Helical" evidence="11">
    <location>
        <begin position="203"/>
        <end position="228"/>
    </location>
</feature>
<proteinExistence type="inferred from homology"/>
<organism evidence="12 13">
    <name type="scientific">Septoria linicola</name>
    <dbReference type="NCBI Taxonomy" id="215465"/>
    <lineage>
        <taxon>Eukaryota</taxon>
        <taxon>Fungi</taxon>
        <taxon>Dikarya</taxon>
        <taxon>Ascomycota</taxon>
        <taxon>Pezizomycotina</taxon>
        <taxon>Dothideomycetes</taxon>
        <taxon>Dothideomycetidae</taxon>
        <taxon>Mycosphaerellales</taxon>
        <taxon>Mycosphaerellaceae</taxon>
        <taxon>Septoria</taxon>
    </lineage>
</organism>
<name>A0A9Q9AJZ3_9PEZI</name>
<comment type="similarity">
    <text evidence="2 9">Belongs to the MIP/aquaporin (TC 1.A.8) family.</text>
</comment>
<evidence type="ECO:0000256" key="9">
    <source>
        <dbReference type="RuleBase" id="RU000477"/>
    </source>
</evidence>
<gene>
    <name evidence="12" type="ORF">Slin15195_G040530</name>
</gene>
<dbReference type="AlphaFoldDB" id="A0A9Q9AJZ3"/>
<evidence type="ECO:0000256" key="10">
    <source>
        <dbReference type="SAM" id="MobiDB-lite"/>
    </source>
</evidence>
<evidence type="ECO:0000313" key="13">
    <source>
        <dbReference type="Proteomes" id="UP001056384"/>
    </source>
</evidence>
<dbReference type="GO" id="GO:0015250">
    <property type="term" value="F:water channel activity"/>
    <property type="evidence" value="ECO:0007669"/>
    <property type="project" value="TreeGrafter"/>
</dbReference>
<dbReference type="InterPro" id="IPR023271">
    <property type="entry name" value="Aquaporin-like"/>
</dbReference>
<evidence type="ECO:0000313" key="12">
    <source>
        <dbReference type="EMBL" id="USW50734.1"/>
    </source>
</evidence>
<keyword evidence="3 9" id="KW-0812">Transmembrane</keyword>
<dbReference type="InterPro" id="IPR034294">
    <property type="entry name" value="Aquaporin_transptr"/>
</dbReference>
<keyword evidence="6 11" id="KW-0472">Membrane</keyword>
<feature type="transmembrane region" description="Helical" evidence="11">
    <location>
        <begin position="177"/>
        <end position="196"/>
    </location>
</feature>